<organism evidence="2 3">
    <name type="scientific">Acidithiobacillus ferrooxidans (strain ATCC 23270 / DSM 14882 / CIP 104768 / NCIMB 8455)</name>
    <name type="common">Ferrobacillus ferrooxidans (strain ATCC 23270)</name>
    <dbReference type="NCBI Taxonomy" id="243159"/>
    <lineage>
        <taxon>Bacteria</taxon>
        <taxon>Pseudomonadati</taxon>
        <taxon>Pseudomonadota</taxon>
        <taxon>Acidithiobacillia</taxon>
        <taxon>Acidithiobacillales</taxon>
        <taxon>Acidithiobacillaceae</taxon>
        <taxon>Acidithiobacillus</taxon>
    </lineage>
</organism>
<sequence length="86" mass="9220">MPTNCKLALCPLAGQASLRLKETGVGVTMNGGKYDFKSSKTTRKREGGASQHPGDRLRVSGRCRDMLQTIIAALRGQDFGLAPTVQ</sequence>
<keyword evidence="3" id="KW-1185">Reference proteome</keyword>
<dbReference type="InterPro" id="IPR036183">
    <property type="entry name" value="YajQ-like_sf"/>
</dbReference>
<dbReference type="SUPFAM" id="SSF89963">
    <property type="entry name" value="YajQ-like"/>
    <property type="match status" value="1"/>
</dbReference>
<dbReference type="Proteomes" id="UP000001362">
    <property type="component" value="Chromosome"/>
</dbReference>
<dbReference type="HOGENOM" id="CLU_191170_0_0_6"/>
<dbReference type="EMBL" id="CP001219">
    <property type="protein sequence ID" value="ACK79621.1"/>
    <property type="molecule type" value="Genomic_DNA"/>
</dbReference>
<evidence type="ECO:0000313" key="2">
    <source>
        <dbReference type="EMBL" id="ACK79621.1"/>
    </source>
</evidence>
<dbReference type="PaxDb" id="243159-AFE_1762"/>
<reference evidence="2 3" key="1">
    <citation type="journal article" date="2008" name="BMC Genomics">
        <title>Acidithiobacillus ferrooxidans metabolism: from genome sequence to industrial applications.</title>
        <authorList>
            <person name="Valdes J."/>
            <person name="Pedroso I."/>
            <person name="Quatrini R."/>
            <person name="Dodson R.J."/>
            <person name="Tettelin H."/>
            <person name="Blake R.II."/>
            <person name="Eisen J.A."/>
            <person name="Holmes D.S."/>
        </authorList>
    </citation>
    <scope>NUCLEOTIDE SEQUENCE [LARGE SCALE GENOMIC DNA]</scope>
    <source>
        <strain evidence="3">ATCC 23270 / DSM 14882 / CIP 104768 / NCIMB 8455</strain>
    </source>
</reference>
<evidence type="ECO:0000313" key="3">
    <source>
        <dbReference type="Proteomes" id="UP000001362"/>
    </source>
</evidence>
<dbReference type="STRING" id="243159.AFE_1762"/>
<evidence type="ECO:0000256" key="1">
    <source>
        <dbReference type="SAM" id="MobiDB-lite"/>
    </source>
</evidence>
<dbReference type="InterPro" id="IPR007551">
    <property type="entry name" value="YajQ/Smlt4090-like"/>
</dbReference>
<dbReference type="AlphaFoldDB" id="B7JBL9"/>
<dbReference type="Pfam" id="PF04461">
    <property type="entry name" value="YajQ"/>
    <property type="match status" value="1"/>
</dbReference>
<dbReference type="InterPro" id="IPR035571">
    <property type="entry name" value="UPF0234-like_C"/>
</dbReference>
<dbReference type="Gene3D" id="3.30.70.860">
    <property type="match status" value="1"/>
</dbReference>
<dbReference type="KEGG" id="afr:AFE_1762"/>
<dbReference type="eggNOG" id="COG1666">
    <property type="taxonomic scope" value="Bacteria"/>
</dbReference>
<accession>B7JBL9</accession>
<proteinExistence type="predicted"/>
<protein>
    <submittedName>
        <fullName evidence="2">Uncharacterized protein</fullName>
    </submittedName>
</protein>
<gene>
    <name evidence="2" type="ordered locus">AFE_1762</name>
</gene>
<name>B7JBL9_ACIF2</name>
<feature type="region of interest" description="Disordered" evidence="1">
    <location>
        <begin position="34"/>
        <end position="57"/>
    </location>
</feature>